<dbReference type="GO" id="GO:0019783">
    <property type="term" value="F:ubiquitin-like protein peptidase activity"/>
    <property type="evidence" value="ECO:0007669"/>
    <property type="project" value="UniProtKB-ARBA"/>
</dbReference>
<dbReference type="Proteomes" id="UP001218218">
    <property type="component" value="Unassembled WGS sequence"/>
</dbReference>
<dbReference type="InterPro" id="IPR038765">
    <property type="entry name" value="Papain-like_cys_pep_sf"/>
</dbReference>
<feature type="compositionally biased region" description="Pro residues" evidence="4">
    <location>
        <begin position="265"/>
        <end position="277"/>
    </location>
</feature>
<dbReference type="InterPro" id="IPR003653">
    <property type="entry name" value="Peptidase_C48_C"/>
</dbReference>
<sequence length="1184" mass="130934">MGTSKKLSNARSARDHERSSVSGAGAHYTSPLKPRAAKNQQIARGFGTAAWLQALRARMASRKNPTAVPEPSEPDLASSSMANPQEDVAMPDWVDEPPEIPIPPFLPPTLVPLPGSGAQNKARRQCAAWDLLLPKLDQPYSHYQLSSYAQLPPPIPSIILYRALFERSCDAINALSSALHTIYDRRGFQIMSSEKPGMPVKDPSRTGLQQAVQWYSNLRTALQTKVEDALAAAESPAPTVEAADTSAALADTSATIVDHIEHPPQMAPPSPYTPPSPLERLRPQDPPTDTVADMSALPADTSAPVAGAASDAGPSAETPRLTPGRAACVLRERCPACFGLEEWGRPLEKGGDVQAGGDGCFSYRHVRKAGDGPISYNPSYFISKAESLSYQEVLDACNTTFDAANEKKQNADPKFYDSSGVFVMVCRHGQVLFLCNIDTPGEQQKYVLAGLEELISLLPPVATVLETYDIGCQTNRSLDLFPLLTEGVRERVAFVLNAMHSYRHEWVCQLVYSPRLRRGMALTDGEAVERFWSRIRKLIAITRHQWSSRRIWTIDQYTVFVNEDGLNCLGDWIVRQRETNVVSKYKAAKKTIRECRVLIPELRSQWDAQKAAETSIRSSAPMRLKQELNKVLSLQTQIDIVEQSIEDTKKSVTGANATPESLNLLRGLEATHETLSTQAQMLYSSLNIHETIPELRGLPLVFVTLLMTMRNLKMDIRRRAIHSFKELETLRRAVAGHKEPNGTKLNTATRKAIEKRKPAHLRLVSKYNTYCADIADSWLRGCNIPIPAPLPTETTALRNDPLLYQDLWIHPTASGVPRWMDDADVHPNLVLALQQRQRQLQTLQVVWIPVLQFSEQAIVTPLPDTVSSSLRPPAGASASVVDTSATAANLEQGIGEQAIAPVPDPISLSSRPPVGASASVADTSAAVQNLERRIVTLTLENNEDLLDNEESFPAPLDFPVSSEELDPGTISDVEEPLMVEDMIANGDSDDTSNIGFERDQLQLEISWEAPAGVRGDTGILQDLTAHIDTLQIIPEQRPRTVVRLHGRRSLQITVSDQERIRSPTGRLNGFAINGLAASFQSVFCHPHTPIEALAYRCAVFSTYNFAHIHCLAQDEELWRHTSPTAFWDKPIWLLPIHRSQQEHWVLVAVYIHEQKISFFDSLGERAGWRADLQVCGFLSTKHCA</sequence>
<dbReference type="PANTHER" id="PTHR33096:SF1">
    <property type="entry name" value="CXC1-LIKE CYSTEINE CLUSTER ASSOCIATED WITH KDZ TRANSPOSASES DOMAIN-CONTAINING PROTEIN"/>
    <property type="match status" value="1"/>
</dbReference>
<reference evidence="6" key="1">
    <citation type="submission" date="2023-03" db="EMBL/GenBank/DDBJ databases">
        <title>Massive genome expansion in bonnet fungi (Mycena s.s.) driven by repeated elements and novel gene families across ecological guilds.</title>
        <authorList>
            <consortium name="Lawrence Berkeley National Laboratory"/>
            <person name="Harder C.B."/>
            <person name="Miyauchi S."/>
            <person name="Viragh M."/>
            <person name="Kuo A."/>
            <person name="Thoen E."/>
            <person name="Andreopoulos B."/>
            <person name="Lu D."/>
            <person name="Skrede I."/>
            <person name="Drula E."/>
            <person name="Henrissat B."/>
            <person name="Morin E."/>
            <person name="Kohler A."/>
            <person name="Barry K."/>
            <person name="LaButti K."/>
            <person name="Morin E."/>
            <person name="Salamov A."/>
            <person name="Lipzen A."/>
            <person name="Mereny Z."/>
            <person name="Hegedus B."/>
            <person name="Baldrian P."/>
            <person name="Stursova M."/>
            <person name="Weitz H."/>
            <person name="Taylor A."/>
            <person name="Grigoriev I.V."/>
            <person name="Nagy L.G."/>
            <person name="Martin F."/>
            <person name="Kauserud H."/>
        </authorList>
    </citation>
    <scope>NUCLEOTIDE SEQUENCE</scope>
    <source>
        <strain evidence="6">CBHHK002</strain>
    </source>
</reference>
<dbReference type="Pfam" id="PF02902">
    <property type="entry name" value="Peptidase_C48"/>
    <property type="match status" value="1"/>
</dbReference>
<dbReference type="EMBL" id="JARIHO010000012">
    <property type="protein sequence ID" value="KAJ7352058.1"/>
    <property type="molecule type" value="Genomic_DNA"/>
</dbReference>
<dbReference type="GO" id="GO:0008234">
    <property type="term" value="F:cysteine-type peptidase activity"/>
    <property type="evidence" value="ECO:0007669"/>
    <property type="project" value="InterPro"/>
</dbReference>
<feature type="region of interest" description="Disordered" evidence="4">
    <location>
        <begin position="261"/>
        <end position="294"/>
    </location>
</feature>
<feature type="region of interest" description="Disordered" evidence="4">
    <location>
        <begin position="62"/>
        <end position="83"/>
    </location>
</feature>
<evidence type="ECO:0000259" key="5">
    <source>
        <dbReference type="Pfam" id="PF02902"/>
    </source>
</evidence>
<evidence type="ECO:0000313" key="6">
    <source>
        <dbReference type="EMBL" id="KAJ7352058.1"/>
    </source>
</evidence>
<dbReference type="Gene3D" id="3.40.395.10">
    <property type="entry name" value="Adenoviral Proteinase, Chain A"/>
    <property type="match status" value="1"/>
</dbReference>
<name>A0AAD7A8G4_9AGAR</name>
<keyword evidence="3" id="KW-0378">Hydrolase</keyword>
<comment type="similarity">
    <text evidence="1">Belongs to the peptidase C48 family.</text>
</comment>
<evidence type="ECO:0000256" key="3">
    <source>
        <dbReference type="ARBA" id="ARBA00022801"/>
    </source>
</evidence>
<comment type="caution">
    <text evidence="6">The sequence shown here is derived from an EMBL/GenBank/DDBJ whole genome shotgun (WGS) entry which is preliminary data.</text>
</comment>
<keyword evidence="2" id="KW-0645">Protease</keyword>
<feature type="domain" description="Ubiquitin-like protease family profile" evidence="5">
    <location>
        <begin position="1113"/>
        <end position="1164"/>
    </location>
</feature>
<evidence type="ECO:0000313" key="7">
    <source>
        <dbReference type="Proteomes" id="UP001218218"/>
    </source>
</evidence>
<dbReference type="Pfam" id="PF18758">
    <property type="entry name" value="KDZ"/>
    <property type="match status" value="1"/>
</dbReference>
<evidence type="ECO:0000256" key="1">
    <source>
        <dbReference type="ARBA" id="ARBA00005234"/>
    </source>
</evidence>
<dbReference type="SUPFAM" id="SSF54001">
    <property type="entry name" value="Cysteine proteinases"/>
    <property type="match status" value="1"/>
</dbReference>
<keyword evidence="7" id="KW-1185">Reference proteome</keyword>
<feature type="compositionally biased region" description="Polar residues" evidence="4">
    <location>
        <begin position="1"/>
        <end position="11"/>
    </location>
</feature>
<evidence type="ECO:0000256" key="2">
    <source>
        <dbReference type="ARBA" id="ARBA00022670"/>
    </source>
</evidence>
<proteinExistence type="inferred from homology"/>
<dbReference type="GO" id="GO:0006508">
    <property type="term" value="P:proteolysis"/>
    <property type="evidence" value="ECO:0007669"/>
    <property type="project" value="UniProtKB-KW"/>
</dbReference>
<dbReference type="InterPro" id="IPR040521">
    <property type="entry name" value="KDZ"/>
</dbReference>
<dbReference type="PANTHER" id="PTHR33096">
    <property type="entry name" value="CXC2 DOMAIN-CONTAINING PROTEIN"/>
    <property type="match status" value="1"/>
</dbReference>
<accession>A0AAD7A8G4</accession>
<protein>
    <recommendedName>
        <fullName evidence="5">Ubiquitin-like protease family profile domain-containing protein</fullName>
    </recommendedName>
</protein>
<dbReference type="AlphaFoldDB" id="A0AAD7A8G4"/>
<feature type="region of interest" description="Disordered" evidence="4">
    <location>
        <begin position="1"/>
        <end position="40"/>
    </location>
</feature>
<organism evidence="6 7">
    <name type="scientific">Mycena albidolilacea</name>
    <dbReference type="NCBI Taxonomy" id="1033008"/>
    <lineage>
        <taxon>Eukaryota</taxon>
        <taxon>Fungi</taxon>
        <taxon>Dikarya</taxon>
        <taxon>Basidiomycota</taxon>
        <taxon>Agaricomycotina</taxon>
        <taxon>Agaricomycetes</taxon>
        <taxon>Agaricomycetidae</taxon>
        <taxon>Agaricales</taxon>
        <taxon>Marasmiineae</taxon>
        <taxon>Mycenaceae</taxon>
        <taxon>Mycena</taxon>
    </lineage>
</organism>
<evidence type="ECO:0000256" key="4">
    <source>
        <dbReference type="SAM" id="MobiDB-lite"/>
    </source>
</evidence>
<gene>
    <name evidence="6" type="ORF">DFH08DRAFT_956870</name>
</gene>